<feature type="signal peptide" evidence="1">
    <location>
        <begin position="1"/>
        <end position="18"/>
    </location>
</feature>
<reference evidence="2 3" key="1">
    <citation type="journal article" date="2017" name="Curr. Biol.">
        <title>Genome architecture and evolution of a unichromosomal asexual nematode.</title>
        <authorList>
            <person name="Fradin H."/>
            <person name="Zegar C."/>
            <person name="Gutwein M."/>
            <person name="Lucas J."/>
            <person name="Kovtun M."/>
            <person name="Corcoran D."/>
            <person name="Baugh L.R."/>
            <person name="Kiontke K."/>
            <person name="Gunsalus K."/>
            <person name="Fitch D.H."/>
            <person name="Piano F."/>
        </authorList>
    </citation>
    <scope>NUCLEOTIDE SEQUENCE [LARGE SCALE GENOMIC DNA]</scope>
    <source>
        <strain evidence="2">PF1309</strain>
    </source>
</reference>
<accession>A0A2A2KB26</accession>
<comment type="caution">
    <text evidence="2">The sequence shown here is derived from an EMBL/GenBank/DDBJ whole genome shotgun (WGS) entry which is preliminary data.</text>
</comment>
<sequence length="133" mass="15448">MSSVLLISILCFIQSIKSELRFVVMGSLYCHDHLHEGEVILFEYDYLTSHDLIGSDKAVTGTFIIPAIDEKEILGNEYFLEIHHFCGYDYDKFVEICDKSFRPWDVRKKLDNIKWANPFKTDIYNVTIGEGVM</sequence>
<dbReference type="Proteomes" id="UP000218231">
    <property type="component" value="Unassembled WGS sequence"/>
</dbReference>
<evidence type="ECO:0000256" key="1">
    <source>
        <dbReference type="SAM" id="SignalP"/>
    </source>
</evidence>
<keyword evidence="1" id="KW-0732">Signal</keyword>
<dbReference type="AlphaFoldDB" id="A0A2A2KB26"/>
<dbReference type="EMBL" id="LIAE01009124">
    <property type="protein sequence ID" value="PAV71141.1"/>
    <property type="molecule type" value="Genomic_DNA"/>
</dbReference>
<evidence type="ECO:0000313" key="2">
    <source>
        <dbReference type="EMBL" id="PAV71141.1"/>
    </source>
</evidence>
<organism evidence="2 3">
    <name type="scientific">Diploscapter pachys</name>
    <dbReference type="NCBI Taxonomy" id="2018661"/>
    <lineage>
        <taxon>Eukaryota</taxon>
        <taxon>Metazoa</taxon>
        <taxon>Ecdysozoa</taxon>
        <taxon>Nematoda</taxon>
        <taxon>Chromadorea</taxon>
        <taxon>Rhabditida</taxon>
        <taxon>Rhabditina</taxon>
        <taxon>Rhabditomorpha</taxon>
        <taxon>Rhabditoidea</taxon>
        <taxon>Rhabditidae</taxon>
        <taxon>Diploscapter</taxon>
    </lineage>
</organism>
<gene>
    <name evidence="2" type="ORF">WR25_07339</name>
</gene>
<keyword evidence="3" id="KW-1185">Reference proteome</keyword>
<proteinExistence type="predicted"/>
<evidence type="ECO:0000313" key="3">
    <source>
        <dbReference type="Proteomes" id="UP000218231"/>
    </source>
</evidence>
<feature type="chain" id="PRO_5013330874" evidence="1">
    <location>
        <begin position="19"/>
        <end position="133"/>
    </location>
</feature>
<name>A0A2A2KB26_9BILA</name>
<protein>
    <submittedName>
        <fullName evidence="2">Uncharacterized protein</fullName>
    </submittedName>
</protein>